<dbReference type="PANTHER" id="PTHR35174">
    <property type="entry name" value="BLL7171 PROTEIN-RELATED"/>
    <property type="match status" value="1"/>
</dbReference>
<keyword evidence="4" id="KW-1185">Reference proteome</keyword>
<dbReference type="RefSeq" id="WP_380044564.1">
    <property type="nucleotide sequence ID" value="NZ_JBHLTC010000008.1"/>
</dbReference>
<name>A0ABV6QJR6_9ACTN</name>
<gene>
    <name evidence="3" type="ORF">ACFFGN_07280</name>
</gene>
<dbReference type="PANTHER" id="PTHR35174:SF3">
    <property type="entry name" value="BLL7171 PROTEIN"/>
    <property type="match status" value="1"/>
</dbReference>
<dbReference type="Gene3D" id="3.30.70.1060">
    <property type="entry name" value="Dimeric alpha+beta barrel"/>
    <property type="match status" value="1"/>
</dbReference>
<evidence type="ECO:0000256" key="1">
    <source>
        <dbReference type="ARBA" id="ARBA00007689"/>
    </source>
</evidence>
<evidence type="ECO:0000313" key="3">
    <source>
        <dbReference type="EMBL" id="MFC0623857.1"/>
    </source>
</evidence>
<feature type="domain" description="YCII-related" evidence="2">
    <location>
        <begin position="1"/>
        <end position="108"/>
    </location>
</feature>
<reference evidence="3 4" key="1">
    <citation type="submission" date="2024-09" db="EMBL/GenBank/DDBJ databases">
        <authorList>
            <person name="Sun Q."/>
            <person name="Mori K."/>
        </authorList>
    </citation>
    <scope>NUCLEOTIDE SEQUENCE [LARGE SCALE GENOMIC DNA]</scope>
    <source>
        <strain evidence="3 4">CGMCC 1.15906</strain>
    </source>
</reference>
<evidence type="ECO:0000313" key="4">
    <source>
        <dbReference type="Proteomes" id="UP001589890"/>
    </source>
</evidence>
<protein>
    <submittedName>
        <fullName evidence="3">YciI family protein</fullName>
    </submittedName>
</protein>
<organism evidence="3 4">
    <name type="scientific">Kribbella deserti</name>
    <dbReference type="NCBI Taxonomy" id="1926257"/>
    <lineage>
        <taxon>Bacteria</taxon>
        <taxon>Bacillati</taxon>
        <taxon>Actinomycetota</taxon>
        <taxon>Actinomycetes</taxon>
        <taxon>Propionibacteriales</taxon>
        <taxon>Kribbellaceae</taxon>
        <taxon>Kribbella</taxon>
    </lineage>
</organism>
<dbReference type="Pfam" id="PF03795">
    <property type="entry name" value="YCII"/>
    <property type="match status" value="1"/>
</dbReference>
<comment type="caution">
    <text evidence="3">The sequence shown here is derived from an EMBL/GenBank/DDBJ whole genome shotgun (WGS) entry which is preliminary data.</text>
</comment>
<evidence type="ECO:0000259" key="2">
    <source>
        <dbReference type="Pfam" id="PF03795"/>
    </source>
</evidence>
<proteinExistence type="inferred from homology"/>
<comment type="similarity">
    <text evidence="1">Belongs to the YciI family.</text>
</comment>
<dbReference type="Proteomes" id="UP001589890">
    <property type="component" value="Unassembled WGS sequence"/>
</dbReference>
<accession>A0ABV6QJR6</accession>
<dbReference type="SUPFAM" id="SSF54909">
    <property type="entry name" value="Dimeric alpha+beta barrel"/>
    <property type="match status" value="1"/>
</dbReference>
<sequence length="110" mass="11895">MKYLLLIGAGPDSPAEVSPEAIAEATVWVEEMQARGVRLVGDRLRPAEEAVTVTVRGGKVVTTDGPFAEAKEQMGGFDLLECRDLEEAIEVASKHPAAKDGYVELRQLWG</sequence>
<dbReference type="InterPro" id="IPR011008">
    <property type="entry name" value="Dimeric_a/b-barrel"/>
</dbReference>
<dbReference type="InterPro" id="IPR005545">
    <property type="entry name" value="YCII"/>
</dbReference>
<dbReference type="EMBL" id="JBHLTC010000008">
    <property type="protein sequence ID" value="MFC0623857.1"/>
    <property type="molecule type" value="Genomic_DNA"/>
</dbReference>